<name>A0A2N9L248_9BACT</name>
<organism evidence="2 3">
    <name type="scientific">Candidatus Sulfuritelmatomonas gaucii</name>
    <dbReference type="NCBI Taxonomy" id="2043161"/>
    <lineage>
        <taxon>Bacteria</taxon>
        <taxon>Pseudomonadati</taxon>
        <taxon>Acidobacteriota</taxon>
        <taxon>Terriglobia</taxon>
        <taxon>Terriglobales</taxon>
        <taxon>Acidobacteriaceae</taxon>
        <taxon>Candidatus Sulfuritelmatomonas</taxon>
    </lineage>
</organism>
<evidence type="ECO:0000313" key="2">
    <source>
        <dbReference type="EMBL" id="SPE17402.1"/>
    </source>
</evidence>
<dbReference type="OrthoDB" id="123293at2"/>
<dbReference type="EMBL" id="OKRB01000001">
    <property type="protein sequence ID" value="SPE17402.1"/>
    <property type="molecule type" value="Genomic_DNA"/>
</dbReference>
<dbReference type="Proteomes" id="UP000239735">
    <property type="component" value="Unassembled WGS sequence"/>
</dbReference>
<evidence type="ECO:0000256" key="1">
    <source>
        <dbReference type="SAM" id="Phobius"/>
    </source>
</evidence>
<dbReference type="AlphaFoldDB" id="A0A2N9L248"/>
<feature type="transmembrane region" description="Helical" evidence="1">
    <location>
        <begin position="36"/>
        <end position="59"/>
    </location>
</feature>
<accession>A0A2N9L248</accession>
<evidence type="ECO:0000313" key="3">
    <source>
        <dbReference type="Proteomes" id="UP000239735"/>
    </source>
</evidence>
<keyword evidence="1" id="KW-0472">Membrane</keyword>
<keyword evidence="1" id="KW-0812">Transmembrane</keyword>
<keyword evidence="1" id="KW-1133">Transmembrane helix</keyword>
<gene>
    <name evidence="2" type="ORF">SBA5_10088</name>
</gene>
<sequence>MKKAGIALIATVSIVQLCRALYLVASTPADPALLDHAYRSAAYSITWAIQLGYLAWLGLKWRSLKHRTTR</sequence>
<protein>
    <submittedName>
        <fullName evidence="2">Uncharacterized protein</fullName>
    </submittedName>
</protein>
<reference evidence="3" key="1">
    <citation type="submission" date="2018-02" db="EMBL/GenBank/DDBJ databases">
        <authorList>
            <person name="Hausmann B."/>
        </authorList>
    </citation>
    <scope>NUCLEOTIDE SEQUENCE [LARGE SCALE GENOMIC DNA]</scope>
    <source>
        <strain evidence="3">Peat soil MAG SbA5</strain>
    </source>
</reference>
<proteinExistence type="predicted"/>